<evidence type="ECO:0000256" key="8">
    <source>
        <dbReference type="ARBA" id="ARBA00041866"/>
    </source>
</evidence>
<evidence type="ECO:0000256" key="3">
    <source>
        <dbReference type="ARBA" id="ARBA00022448"/>
    </source>
</evidence>
<evidence type="ECO:0000256" key="2">
    <source>
        <dbReference type="ARBA" id="ARBA00010694"/>
    </source>
</evidence>
<organism evidence="13 14">
    <name type="scientific">Heterodera schachtii</name>
    <name type="common">Sugarbeet cyst nematode worm</name>
    <name type="synonym">Tylenchus schachtii</name>
    <dbReference type="NCBI Taxonomy" id="97005"/>
    <lineage>
        <taxon>Eukaryota</taxon>
        <taxon>Metazoa</taxon>
        <taxon>Ecdysozoa</taxon>
        <taxon>Nematoda</taxon>
        <taxon>Chromadorea</taxon>
        <taxon>Rhabditida</taxon>
        <taxon>Tylenchina</taxon>
        <taxon>Tylenchomorpha</taxon>
        <taxon>Tylenchoidea</taxon>
        <taxon>Heteroderidae</taxon>
        <taxon>Heteroderinae</taxon>
        <taxon>Heterodera</taxon>
    </lineage>
</organism>
<evidence type="ECO:0000313" key="13">
    <source>
        <dbReference type="EMBL" id="KAL3072546.1"/>
    </source>
</evidence>
<feature type="transmembrane region" description="Helical" evidence="11">
    <location>
        <begin position="428"/>
        <end position="447"/>
    </location>
</feature>
<keyword evidence="6 11" id="KW-0472">Membrane</keyword>
<dbReference type="Pfam" id="PF24602">
    <property type="entry name" value="DUF7622"/>
    <property type="match status" value="1"/>
</dbReference>
<evidence type="ECO:0000256" key="1">
    <source>
        <dbReference type="ARBA" id="ARBA00004653"/>
    </source>
</evidence>
<reference evidence="13 14" key="1">
    <citation type="submission" date="2024-10" db="EMBL/GenBank/DDBJ databases">
        <authorList>
            <person name="Kim D."/>
        </authorList>
    </citation>
    <scope>NUCLEOTIDE SEQUENCE [LARGE SCALE GENOMIC DNA]</scope>
    <source>
        <strain evidence="13">Taebaek</strain>
    </source>
</reference>
<dbReference type="InterPro" id="IPR056039">
    <property type="entry name" value="DUF7622"/>
</dbReference>
<keyword evidence="14" id="KW-1185">Reference proteome</keyword>
<evidence type="ECO:0000256" key="11">
    <source>
        <dbReference type="SAM" id="Phobius"/>
    </source>
</evidence>
<evidence type="ECO:0000256" key="4">
    <source>
        <dbReference type="ARBA" id="ARBA00022692"/>
    </source>
</evidence>
<accession>A0ABD2HZY0</accession>
<dbReference type="EMBL" id="JBICCN010000373">
    <property type="protein sequence ID" value="KAL3072546.1"/>
    <property type="molecule type" value="Genomic_DNA"/>
</dbReference>
<feature type="transmembrane region" description="Helical" evidence="11">
    <location>
        <begin position="671"/>
        <end position="695"/>
    </location>
</feature>
<evidence type="ECO:0000256" key="9">
    <source>
        <dbReference type="ARBA" id="ARBA00042729"/>
    </source>
</evidence>
<feature type="transmembrane region" description="Helical" evidence="11">
    <location>
        <begin position="645"/>
        <end position="664"/>
    </location>
</feature>
<gene>
    <name evidence="13" type="ORF">niasHS_017520</name>
</gene>
<evidence type="ECO:0000256" key="5">
    <source>
        <dbReference type="ARBA" id="ARBA00022989"/>
    </source>
</evidence>
<evidence type="ECO:0000313" key="14">
    <source>
        <dbReference type="Proteomes" id="UP001620645"/>
    </source>
</evidence>
<dbReference type="InterPro" id="IPR013657">
    <property type="entry name" value="SCL35B1-4/HUT1"/>
</dbReference>
<feature type="compositionally biased region" description="Basic and acidic residues" evidence="10">
    <location>
        <begin position="1100"/>
        <end position="1140"/>
    </location>
</feature>
<keyword evidence="4 11" id="KW-0812">Transmembrane</keyword>
<protein>
    <recommendedName>
        <fullName evidence="7">Adenosine 3'-phospho 5'-phosphosulfate transporter 2</fullName>
    </recommendedName>
    <alternativeName>
        <fullName evidence="8">PAPS transporter 2</fullName>
    </alternativeName>
    <alternativeName>
        <fullName evidence="9">Solute carrier family 35 member B3 homolog</fullName>
    </alternativeName>
</protein>
<feature type="region of interest" description="Disordered" evidence="10">
    <location>
        <begin position="1094"/>
        <end position="1142"/>
    </location>
</feature>
<evidence type="ECO:0000256" key="7">
    <source>
        <dbReference type="ARBA" id="ARBA00039669"/>
    </source>
</evidence>
<name>A0ABD2HZY0_HETSC</name>
<feature type="transmembrane region" description="Helical" evidence="11">
    <location>
        <begin position="459"/>
        <end position="478"/>
    </location>
</feature>
<comment type="subcellular location">
    <subcellularLocation>
        <location evidence="1">Golgi apparatus membrane</location>
        <topology evidence="1">Multi-pass membrane protein</topology>
    </subcellularLocation>
</comment>
<dbReference type="Proteomes" id="UP001620645">
    <property type="component" value="Unassembled WGS sequence"/>
</dbReference>
<feature type="transmembrane region" description="Helical" evidence="11">
    <location>
        <begin position="498"/>
        <end position="518"/>
    </location>
</feature>
<feature type="transmembrane region" description="Helical" evidence="11">
    <location>
        <begin position="763"/>
        <end position="783"/>
    </location>
</feature>
<evidence type="ECO:0000256" key="6">
    <source>
        <dbReference type="ARBA" id="ARBA00023136"/>
    </source>
</evidence>
<comment type="similarity">
    <text evidence="2">Belongs to the nucleotide-sugar transporter family. SLC35B subfamily.</text>
</comment>
<feature type="transmembrane region" description="Helical" evidence="11">
    <location>
        <begin position="614"/>
        <end position="639"/>
    </location>
</feature>
<dbReference type="PANTHER" id="PTHR10778:SF8">
    <property type="entry name" value="ADENOSINE 3'-PHOSPHO 5'-PHOSPHOSULFATE TRANSPORTER 2"/>
    <property type="match status" value="1"/>
</dbReference>
<sequence>MDVIQLATPSHFPSKGQIERVGLNRNKLFVALRNARELELWSVHCLVPCSWKCLFSYNFHELFYAHCALSSQQNALFSMVAAFFKKNGNSAEDGGIKILRYDLTSEKLSEFDLDFDCVDTFEGVTLERVAMGCGQTENRLFLYDRTMVTGEIPFWQISLDWTKMTFSIKSVPILDGHHFCAHFIRFPVVLDGDRRIILRITEDFQVVVYEGKSERWEELKADDGTQLDLSTITVRGISETFGHNWHRFSAIESKLSIFADEDICVFKVLWNGKHHFYKFSASFERKSYSLEHRSCASLGKPLETLCFVHSPFSEGALLLDGAATTRGILPSGENMEGRKDAKRMKRHGWTHKSGLGPKIVTGVPEKRTRSVPVHFPASRDDASCSGNSNCSAMVSLSLANSSNDSVRSHSTQPIKLFCFDITNWVKPLQFFVLSLAVFFFYLIYGYIQELVFRLPGMKPFGWYLTLVQFALYAVLSYAEMQCTTGVVRRIPWPIYFQIAFYTVATMGLSNASLGYLNYPTQVIFKCCKLIPVLVGGIIIQGKRYGPLDVLSAALMSLGLVVFSLADSKVSPNFDPRGYAMISLALVADAIIGNVQEKAMREYNASNDEMVLFSYSIGFAYILVGLCLSGQIGEAFLFFAQRPLQTYGFSVLIGIVGYFGVNVVLTMVRTSGALVTVTVTTMRKAVTIVFSFYFFAKPFTLGYLWGGLVVLLAIYLNVYTKNKKQFDAKLAEWWSNLAESNNGEKFAAELCSSHSRPVLLEMPFFLPFAFIFTLFLLFLPFFAIKCFNCRTTDDASSLKCASHCEGDLCALWKYREMSTDLLVQGCLSGADFRSPSSRLKMGCRRNGAGAQLCLCRNVSLCNANIRHGQSSAETNGDDMAQQRQQLMMPADIQCHSHTWASFFTRRLIRPPLHGCQSDLCFFTETNISRLSLDGPLGGHRRIDSSVSQSCGPQREFNFDLLLGPLWPGNGLHSDACYQLEDGRGTNLGCSCSNNGCNRLIPYPIDLSRKRVKCHLDGPLFAPSRADFCLGHFCFTQRMPVPDSDGQWAVSSGCLSSNESAARTSLKIGYRNILGVEQWLCGKDFCNSNIGGGEGEGANDWGGREKGRGQTDKDTPKHKGKDRGGEGQKEGEKNGRGEESSARRRTRGWHWPTHFCWAISALYFLFPFVHFH</sequence>
<feature type="transmembrane region" description="Helical" evidence="11">
    <location>
        <begin position="701"/>
        <end position="719"/>
    </location>
</feature>
<dbReference type="GO" id="GO:0000139">
    <property type="term" value="C:Golgi membrane"/>
    <property type="evidence" value="ECO:0007669"/>
    <property type="project" value="UniProtKB-SubCell"/>
</dbReference>
<dbReference type="AlphaFoldDB" id="A0ABD2HZY0"/>
<keyword evidence="5 11" id="KW-1133">Transmembrane helix</keyword>
<evidence type="ECO:0000256" key="10">
    <source>
        <dbReference type="SAM" id="MobiDB-lite"/>
    </source>
</evidence>
<proteinExistence type="inferred from homology"/>
<comment type="caution">
    <text evidence="13">The sequence shown here is derived from an EMBL/GenBank/DDBJ whole genome shotgun (WGS) entry which is preliminary data.</text>
</comment>
<keyword evidence="3" id="KW-0813">Transport</keyword>
<evidence type="ECO:0000259" key="12">
    <source>
        <dbReference type="Pfam" id="PF24602"/>
    </source>
</evidence>
<feature type="domain" description="DUF7622" evidence="12">
    <location>
        <begin position="1007"/>
        <end position="1088"/>
    </location>
</feature>
<dbReference type="Pfam" id="PF08449">
    <property type="entry name" value="UAA"/>
    <property type="match status" value="1"/>
</dbReference>
<dbReference type="PANTHER" id="PTHR10778">
    <property type="entry name" value="SOLUTE CARRIER FAMILY 35 MEMBER B"/>
    <property type="match status" value="1"/>
</dbReference>